<organism evidence="1 2">
    <name type="scientific">Oculimacula yallundae</name>
    <dbReference type="NCBI Taxonomy" id="86028"/>
    <lineage>
        <taxon>Eukaryota</taxon>
        <taxon>Fungi</taxon>
        <taxon>Dikarya</taxon>
        <taxon>Ascomycota</taxon>
        <taxon>Pezizomycotina</taxon>
        <taxon>Leotiomycetes</taxon>
        <taxon>Helotiales</taxon>
        <taxon>Ploettnerulaceae</taxon>
        <taxon>Oculimacula</taxon>
    </lineage>
</organism>
<evidence type="ECO:0000313" key="1">
    <source>
        <dbReference type="EMBL" id="KAL2071019.1"/>
    </source>
</evidence>
<gene>
    <name evidence="1" type="ORF">VTL71DRAFT_14045</name>
</gene>
<reference evidence="1 2" key="1">
    <citation type="journal article" date="2024" name="Commun. Biol.">
        <title>Comparative genomic analysis of thermophilic fungi reveals convergent evolutionary adaptations and gene losses.</title>
        <authorList>
            <person name="Steindorff A.S."/>
            <person name="Aguilar-Pontes M.V."/>
            <person name="Robinson A.J."/>
            <person name="Andreopoulos B."/>
            <person name="LaButti K."/>
            <person name="Kuo A."/>
            <person name="Mondo S."/>
            <person name="Riley R."/>
            <person name="Otillar R."/>
            <person name="Haridas S."/>
            <person name="Lipzen A."/>
            <person name="Grimwood J."/>
            <person name="Schmutz J."/>
            <person name="Clum A."/>
            <person name="Reid I.D."/>
            <person name="Moisan M.C."/>
            <person name="Butler G."/>
            <person name="Nguyen T.T.M."/>
            <person name="Dewar K."/>
            <person name="Conant G."/>
            <person name="Drula E."/>
            <person name="Henrissat B."/>
            <person name="Hansel C."/>
            <person name="Singer S."/>
            <person name="Hutchinson M.I."/>
            <person name="de Vries R.P."/>
            <person name="Natvig D.O."/>
            <person name="Powell A.J."/>
            <person name="Tsang A."/>
            <person name="Grigoriev I.V."/>
        </authorList>
    </citation>
    <scope>NUCLEOTIDE SEQUENCE [LARGE SCALE GENOMIC DNA]</scope>
    <source>
        <strain evidence="1 2">CBS 494.80</strain>
    </source>
</reference>
<sequence>MRHSLAAPSNSKRRATSSPIDIIVVAWFGGRVKGEGTHRRFKEAIEMQANQPIVSRPTDCKMSEETTSGHFPAEKLERLADAGQPTDCKMPSAATVKSSLCTTRTHGIWRPADCKMPSAATVKSSRCATYGIWPGQSTDCKMPSAANVKSLISVGRKQDCTTR</sequence>
<protein>
    <submittedName>
        <fullName evidence="1">Uncharacterized protein</fullName>
    </submittedName>
</protein>
<proteinExistence type="predicted"/>
<evidence type="ECO:0000313" key="2">
    <source>
        <dbReference type="Proteomes" id="UP001595075"/>
    </source>
</evidence>
<dbReference type="Proteomes" id="UP001595075">
    <property type="component" value="Unassembled WGS sequence"/>
</dbReference>
<accession>A0ABR4CM51</accession>
<dbReference type="EMBL" id="JAZHXI010000006">
    <property type="protein sequence ID" value="KAL2071019.1"/>
    <property type="molecule type" value="Genomic_DNA"/>
</dbReference>
<keyword evidence="2" id="KW-1185">Reference proteome</keyword>
<comment type="caution">
    <text evidence="1">The sequence shown here is derived from an EMBL/GenBank/DDBJ whole genome shotgun (WGS) entry which is preliminary data.</text>
</comment>
<name>A0ABR4CM51_9HELO</name>